<evidence type="ECO:0000256" key="2">
    <source>
        <dbReference type="ARBA" id="ARBA00010617"/>
    </source>
</evidence>
<dbReference type="PANTHER" id="PTHR24291:SF50">
    <property type="entry name" value="BIFUNCTIONAL ALBAFLAVENONE MONOOXYGENASE_TERPENE SYNTHASE"/>
    <property type="match status" value="1"/>
</dbReference>
<keyword evidence="6 8" id="KW-0408">Iron</keyword>
<dbReference type="PRINTS" id="PR00385">
    <property type="entry name" value="P450"/>
</dbReference>
<keyword evidence="11" id="KW-1185">Reference proteome</keyword>
<evidence type="ECO:0000256" key="5">
    <source>
        <dbReference type="ARBA" id="ARBA00023002"/>
    </source>
</evidence>
<dbReference type="GO" id="GO:0005506">
    <property type="term" value="F:iron ion binding"/>
    <property type="evidence" value="ECO:0007669"/>
    <property type="project" value="InterPro"/>
</dbReference>
<evidence type="ECO:0000313" key="11">
    <source>
        <dbReference type="Proteomes" id="UP000094527"/>
    </source>
</evidence>
<dbReference type="SUPFAM" id="SSF48264">
    <property type="entry name" value="Cytochrome P450"/>
    <property type="match status" value="1"/>
</dbReference>
<dbReference type="InterPro" id="IPR001128">
    <property type="entry name" value="Cyt_P450"/>
</dbReference>
<dbReference type="InterPro" id="IPR036396">
    <property type="entry name" value="Cyt_P450_sf"/>
</dbReference>
<dbReference type="STRING" id="48709.A0A1D2MNE6"/>
<dbReference type="AlphaFoldDB" id="A0A1D2MNE6"/>
<evidence type="ECO:0000256" key="9">
    <source>
        <dbReference type="RuleBase" id="RU000461"/>
    </source>
</evidence>
<comment type="similarity">
    <text evidence="2 9">Belongs to the cytochrome P450 family.</text>
</comment>
<reference evidence="10 11" key="1">
    <citation type="journal article" date="2016" name="Genome Biol. Evol.">
        <title>Gene Family Evolution Reflects Adaptation to Soil Environmental Stressors in the Genome of the Collembolan Orchesella cincta.</title>
        <authorList>
            <person name="Faddeeva-Vakhrusheva A."/>
            <person name="Derks M.F."/>
            <person name="Anvar S.Y."/>
            <person name="Agamennone V."/>
            <person name="Suring W."/>
            <person name="Smit S."/>
            <person name="van Straalen N.M."/>
            <person name="Roelofs D."/>
        </authorList>
    </citation>
    <scope>NUCLEOTIDE SEQUENCE [LARGE SCALE GENOMIC DNA]</scope>
    <source>
        <tissue evidence="10">Mixed pool</tissue>
    </source>
</reference>
<dbReference type="OrthoDB" id="1470350at2759"/>
<sequence>MKTTLSVVESWCRNYGPVFRVKFGPKSIIFLNSPEYVQKLLGSTDMNHHAKGFIYEPLKPVWNDGLIISTGEKWKFRRRLLDRHIFSYKTLFSYMKIFNEEADSFVLKLRETDSRKGVAIDNLLKEATLNSILQAAIGVKIPDIALVDKDDICLTAIVDRMKELATKRIVNPWLLFKPLWRLHPLSKTEDFLSQMAWKQARKVIDQNAALNARNNESLGEDLLAAGVSVEGILEEVSTLISAGYETTESALQFLFFFLALHPHHQEKCRQEVDSLFGDNEANLEYRDLNKLKHLEMCIHETLRLFPTVFLIMRKLNAPLRLENDLELAVGSEVAIFMPGIHKDPNLYPNPNDFIPERFSPEESQHRHKYSYVPFSNGPRKCIGFKFAIMEMMCLTAKLLRHFVISTADKYEDIVVLPYITLTLEKPINFIFKRRHPTSPN</sequence>
<dbReference type="InterPro" id="IPR002401">
    <property type="entry name" value="Cyt_P450_E_grp-I"/>
</dbReference>
<dbReference type="PANTHER" id="PTHR24291">
    <property type="entry name" value="CYTOCHROME P450 FAMILY 4"/>
    <property type="match status" value="1"/>
</dbReference>
<evidence type="ECO:0000256" key="7">
    <source>
        <dbReference type="ARBA" id="ARBA00023033"/>
    </source>
</evidence>
<dbReference type="Pfam" id="PF00067">
    <property type="entry name" value="p450"/>
    <property type="match status" value="1"/>
</dbReference>
<keyword evidence="4 8" id="KW-0479">Metal-binding</keyword>
<evidence type="ECO:0000256" key="3">
    <source>
        <dbReference type="ARBA" id="ARBA00022617"/>
    </source>
</evidence>
<dbReference type="EMBL" id="LJIJ01000808">
    <property type="protein sequence ID" value="ODM94412.1"/>
    <property type="molecule type" value="Genomic_DNA"/>
</dbReference>
<keyword evidence="5 9" id="KW-0560">Oxidoreductase</keyword>
<evidence type="ECO:0000256" key="6">
    <source>
        <dbReference type="ARBA" id="ARBA00023004"/>
    </source>
</evidence>
<evidence type="ECO:0000313" key="10">
    <source>
        <dbReference type="EMBL" id="ODM94412.1"/>
    </source>
</evidence>
<gene>
    <name evidence="10" type="ORF">Ocin01_12269</name>
</gene>
<evidence type="ECO:0000256" key="4">
    <source>
        <dbReference type="ARBA" id="ARBA00022723"/>
    </source>
</evidence>
<accession>A0A1D2MNE6</accession>
<comment type="caution">
    <text evidence="10">The sequence shown here is derived from an EMBL/GenBank/DDBJ whole genome shotgun (WGS) entry which is preliminary data.</text>
</comment>
<proteinExistence type="inferred from homology"/>
<comment type="cofactor">
    <cofactor evidence="1 8">
        <name>heme</name>
        <dbReference type="ChEBI" id="CHEBI:30413"/>
    </cofactor>
</comment>
<dbReference type="Proteomes" id="UP000094527">
    <property type="component" value="Unassembled WGS sequence"/>
</dbReference>
<name>A0A1D2MNE6_ORCCI</name>
<feature type="binding site" description="axial binding residue" evidence="8">
    <location>
        <position position="381"/>
    </location>
    <ligand>
        <name>heme</name>
        <dbReference type="ChEBI" id="CHEBI:30413"/>
    </ligand>
    <ligandPart>
        <name>Fe</name>
        <dbReference type="ChEBI" id="CHEBI:18248"/>
    </ligandPart>
</feature>
<dbReference type="InterPro" id="IPR050196">
    <property type="entry name" value="Cytochrome_P450_Monoox"/>
</dbReference>
<keyword evidence="3 8" id="KW-0349">Heme</keyword>
<dbReference type="GO" id="GO:0004497">
    <property type="term" value="F:monooxygenase activity"/>
    <property type="evidence" value="ECO:0007669"/>
    <property type="project" value="UniProtKB-KW"/>
</dbReference>
<dbReference type="GO" id="GO:0016705">
    <property type="term" value="F:oxidoreductase activity, acting on paired donors, with incorporation or reduction of molecular oxygen"/>
    <property type="evidence" value="ECO:0007669"/>
    <property type="project" value="InterPro"/>
</dbReference>
<dbReference type="Gene3D" id="1.10.630.10">
    <property type="entry name" value="Cytochrome P450"/>
    <property type="match status" value="1"/>
</dbReference>
<dbReference type="OMA" id="TANVEHF"/>
<dbReference type="InterPro" id="IPR017972">
    <property type="entry name" value="Cyt_P450_CS"/>
</dbReference>
<organism evidence="10 11">
    <name type="scientific">Orchesella cincta</name>
    <name type="common">Springtail</name>
    <name type="synonym">Podura cincta</name>
    <dbReference type="NCBI Taxonomy" id="48709"/>
    <lineage>
        <taxon>Eukaryota</taxon>
        <taxon>Metazoa</taxon>
        <taxon>Ecdysozoa</taxon>
        <taxon>Arthropoda</taxon>
        <taxon>Hexapoda</taxon>
        <taxon>Collembola</taxon>
        <taxon>Entomobryomorpha</taxon>
        <taxon>Entomobryoidea</taxon>
        <taxon>Orchesellidae</taxon>
        <taxon>Orchesellinae</taxon>
        <taxon>Orchesella</taxon>
    </lineage>
</organism>
<evidence type="ECO:0000256" key="8">
    <source>
        <dbReference type="PIRSR" id="PIRSR602401-1"/>
    </source>
</evidence>
<evidence type="ECO:0000256" key="1">
    <source>
        <dbReference type="ARBA" id="ARBA00001971"/>
    </source>
</evidence>
<dbReference type="GO" id="GO:0020037">
    <property type="term" value="F:heme binding"/>
    <property type="evidence" value="ECO:0007669"/>
    <property type="project" value="InterPro"/>
</dbReference>
<dbReference type="PROSITE" id="PS00086">
    <property type="entry name" value="CYTOCHROME_P450"/>
    <property type="match status" value="1"/>
</dbReference>
<dbReference type="PRINTS" id="PR00463">
    <property type="entry name" value="EP450I"/>
</dbReference>
<keyword evidence="7 9" id="KW-0503">Monooxygenase</keyword>
<protein>
    <submittedName>
        <fullName evidence="10">Cytochrome P450 4V2</fullName>
    </submittedName>
</protein>